<comment type="caution">
    <text evidence="1">The sequence shown here is derived from an EMBL/GenBank/DDBJ whole genome shotgun (WGS) entry which is preliminary data.</text>
</comment>
<name>A0A2G4RDP7_9PROT</name>
<evidence type="ECO:0000313" key="1">
    <source>
        <dbReference type="EMBL" id="PHY94667.1"/>
    </source>
</evidence>
<organism evidence="1 2">
    <name type="scientific">Acetobacter pomorum</name>
    <dbReference type="NCBI Taxonomy" id="65959"/>
    <lineage>
        <taxon>Bacteria</taxon>
        <taxon>Pseudomonadati</taxon>
        <taxon>Pseudomonadota</taxon>
        <taxon>Alphaproteobacteria</taxon>
        <taxon>Acetobacterales</taxon>
        <taxon>Acetobacteraceae</taxon>
        <taxon>Acetobacter</taxon>
    </lineage>
</organism>
<keyword evidence="2" id="KW-1185">Reference proteome</keyword>
<evidence type="ECO:0000313" key="2">
    <source>
        <dbReference type="Proteomes" id="UP000228751"/>
    </source>
</evidence>
<proteinExistence type="predicted"/>
<dbReference type="AlphaFoldDB" id="A0A2G4RDP7"/>
<gene>
    <name evidence="1" type="ORF">CSR02_04920</name>
</gene>
<accession>A0A2G4RDP7</accession>
<reference evidence="1 2" key="1">
    <citation type="submission" date="2017-10" db="EMBL/GenBank/DDBJ databases">
        <title>Genomic analysis of the genus Acetobacter.</title>
        <authorList>
            <person name="Kim K.H."/>
            <person name="Chun B.H."/>
            <person name="Son A.R."/>
            <person name="Jeon C.O."/>
        </authorList>
    </citation>
    <scope>NUCLEOTIDE SEQUENCE [LARGE SCALE GENOMIC DNA]</scope>
    <source>
        <strain evidence="1 2">LHT 2458</strain>
    </source>
</reference>
<sequence>MLSLLRHPAGRNNALAVFFMQNKSETCLAPTARFGHCDAPNLPSRQKQQAVFSQLRVARTRCVMNLHWH</sequence>
<protein>
    <submittedName>
        <fullName evidence="1">Uncharacterized protein</fullName>
    </submittedName>
</protein>
<dbReference type="Proteomes" id="UP000228751">
    <property type="component" value="Unassembled WGS sequence"/>
</dbReference>
<dbReference type="OrthoDB" id="7220264at2"/>
<dbReference type="EMBL" id="PEBQ01000080">
    <property type="protein sequence ID" value="PHY94667.1"/>
    <property type="molecule type" value="Genomic_DNA"/>
</dbReference>